<reference evidence="1" key="1">
    <citation type="submission" date="2022-05" db="EMBL/GenBank/DDBJ databases">
        <title>Chromosome-level genome of Chaenocephalus aceratus.</title>
        <authorList>
            <person name="Park H."/>
        </authorList>
    </citation>
    <scope>NUCLEOTIDE SEQUENCE</scope>
    <source>
        <strain evidence="1">KU_202001</strain>
    </source>
</reference>
<feature type="non-terminal residue" evidence="1">
    <location>
        <position position="1"/>
    </location>
</feature>
<organism evidence="1 2">
    <name type="scientific">Chaenocephalus aceratus</name>
    <name type="common">Blackfin icefish</name>
    <name type="synonym">Chaenichthys aceratus</name>
    <dbReference type="NCBI Taxonomy" id="36190"/>
    <lineage>
        <taxon>Eukaryota</taxon>
        <taxon>Metazoa</taxon>
        <taxon>Chordata</taxon>
        <taxon>Craniata</taxon>
        <taxon>Vertebrata</taxon>
        <taxon>Euteleostomi</taxon>
        <taxon>Actinopterygii</taxon>
        <taxon>Neopterygii</taxon>
        <taxon>Teleostei</taxon>
        <taxon>Neoteleostei</taxon>
        <taxon>Acanthomorphata</taxon>
        <taxon>Eupercaria</taxon>
        <taxon>Perciformes</taxon>
        <taxon>Notothenioidei</taxon>
        <taxon>Channichthyidae</taxon>
        <taxon>Chaenocephalus</taxon>
    </lineage>
</organism>
<proteinExistence type="predicted"/>
<feature type="non-terminal residue" evidence="1">
    <location>
        <position position="70"/>
    </location>
</feature>
<protein>
    <submittedName>
        <fullName evidence="1">Uncharacterized protein</fullName>
    </submittedName>
</protein>
<evidence type="ECO:0000313" key="2">
    <source>
        <dbReference type="Proteomes" id="UP001057452"/>
    </source>
</evidence>
<keyword evidence="2" id="KW-1185">Reference proteome</keyword>
<name>A0ACB9XBA9_CHAAC</name>
<accession>A0ACB9XBA9</accession>
<dbReference type="Proteomes" id="UP001057452">
    <property type="component" value="Chromosome 7"/>
</dbReference>
<gene>
    <name evidence="1" type="ORF">KUCAC02_012369</name>
</gene>
<dbReference type="EMBL" id="CM043791">
    <property type="protein sequence ID" value="KAI4823812.1"/>
    <property type="molecule type" value="Genomic_DNA"/>
</dbReference>
<sequence length="70" mass="6975">QAVKLDDVNMLQAGGEINRAGGGNCVPGCTPTEQGVTYTELGGNCVPGCTPTEQGGDIHRAGGVTVYPAA</sequence>
<evidence type="ECO:0000313" key="1">
    <source>
        <dbReference type="EMBL" id="KAI4823812.1"/>
    </source>
</evidence>
<comment type="caution">
    <text evidence="1">The sequence shown here is derived from an EMBL/GenBank/DDBJ whole genome shotgun (WGS) entry which is preliminary data.</text>
</comment>